<feature type="region of interest" description="Disordered" evidence="1">
    <location>
        <begin position="121"/>
        <end position="143"/>
    </location>
</feature>
<organism evidence="2 3">
    <name type="scientific">Saccharopolyspora halophila</name>
    <dbReference type="NCBI Taxonomy" id="405551"/>
    <lineage>
        <taxon>Bacteria</taxon>
        <taxon>Bacillati</taxon>
        <taxon>Actinomycetota</taxon>
        <taxon>Actinomycetes</taxon>
        <taxon>Pseudonocardiales</taxon>
        <taxon>Pseudonocardiaceae</taxon>
        <taxon>Saccharopolyspora</taxon>
    </lineage>
</organism>
<dbReference type="Proteomes" id="UP001501218">
    <property type="component" value="Unassembled WGS sequence"/>
</dbReference>
<evidence type="ECO:0000313" key="3">
    <source>
        <dbReference type="Proteomes" id="UP001501218"/>
    </source>
</evidence>
<keyword evidence="3" id="KW-1185">Reference proteome</keyword>
<dbReference type="RefSeq" id="WP_344137533.1">
    <property type="nucleotide sequence ID" value="NZ_BAAARA010000024.1"/>
</dbReference>
<evidence type="ECO:0000313" key="2">
    <source>
        <dbReference type="EMBL" id="GAA2362885.1"/>
    </source>
</evidence>
<evidence type="ECO:0000256" key="1">
    <source>
        <dbReference type="SAM" id="MobiDB-lite"/>
    </source>
</evidence>
<proteinExistence type="predicted"/>
<comment type="caution">
    <text evidence="2">The sequence shown here is derived from an EMBL/GenBank/DDBJ whole genome shotgun (WGS) entry which is preliminary data.</text>
</comment>
<reference evidence="2 3" key="1">
    <citation type="journal article" date="2019" name="Int. J. Syst. Evol. Microbiol.">
        <title>The Global Catalogue of Microorganisms (GCM) 10K type strain sequencing project: providing services to taxonomists for standard genome sequencing and annotation.</title>
        <authorList>
            <consortium name="The Broad Institute Genomics Platform"/>
            <consortium name="The Broad Institute Genome Sequencing Center for Infectious Disease"/>
            <person name="Wu L."/>
            <person name="Ma J."/>
        </authorList>
    </citation>
    <scope>NUCLEOTIDE SEQUENCE [LARGE SCALE GENOMIC DNA]</scope>
    <source>
        <strain evidence="2 3">JCM 16221</strain>
    </source>
</reference>
<accession>A0ABN3GWM1</accession>
<protein>
    <submittedName>
        <fullName evidence="2">Uncharacterized protein</fullName>
    </submittedName>
</protein>
<name>A0ABN3GWM1_9PSEU</name>
<sequence>MTVLLASARVRHTWEVQAPAGGITEFSFVARGCLELGAAGAVHGLDVFVLPRALARRIPSCGSPARHRSSRVVKLGIPVLDIDQCWLWLPLRQEPGLVCISGPAEVAAHVDDEKLLSLDVQIRPEGDETDNEEGEHGQTPPTG</sequence>
<gene>
    <name evidence="2" type="ORF">GCM10009854_48190</name>
</gene>
<dbReference type="EMBL" id="BAAARA010000024">
    <property type="protein sequence ID" value="GAA2362885.1"/>
    <property type="molecule type" value="Genomic_DNA"/>
</dbReference>